<reference evidence="2 3" key="1">
    <citation type="submission" date="2019-08" db="EMBL/GenBank/DDBJ databases">
        <title>Draft genome sequences of two oriental melons (Cucumis melo L. var makuwa).</title>
        <authorList>
            <person name="Kwon S.-Y."/>
        </authorList>
    </citation>
    <scope>NUCLEOTIDE SEQUENCE [LARGE SCALE GENOMIC DNA]</scope>
    <source>
        <strain evidence="3">cv. SW 3</strain>
        <tissue evidence="2">Leaf</tissue>
    </source>
</reference>
<dbReference type="Proteomes" id="UP000321393">
    <property type="component" value="Unassembled WGS sequence"/>
</dbReference>
<feature type="domain" description="Retroviral polymerase SH3-like" evidence="1">
    <location>
        <begin position="126"/>
        <end position="171"/>
    </location>
</feature>
<evidence type="ECO:0000259" key="1">
    <source>
        <dbReference type="Pfam" id="PF25597"/>
    </source>
</evidence>
<protein>
    <submittedName>
        <fullName evidence="2">Polyprotein</fullName>
    </submittedName>
</protein>
<name>A0A5A7VDQ4_CUCMM</name>
<dbReference type="AlphaFoldDB" id="A0A5A7VDQ4"/>
<sequence length="178" mass="19796">MEKAQIPSDSKIPSLDDAFTRVLRIESSPTGVIFLNPIVLSLARIIASTCDIPETLVTISADEYAKFQNYQDSLQTSSSTHVASTVAPACFLINRMPSSILNGKIPYRVLFPTKSLFPIAPEIFGCVYFVRNVRPHHTKLDTKSLKCIFLGYSLVQKGYRCYCPTLKRYLVPPGVAFS</sequence>
<organism evidence="2 3">
    <name type="scientific">Cucumis melo var. makuwa</name>
    <name type="common">Oriental melon</name>
    <dbReference type="NCBI Taxonomy" id="1194695"/>
    <lineage>
        <taxon>Eukaryota</taxon>
        <taxon>Viridiplantae</taxon>
        <taxon>Streptophyta</taxon>
        <taxon>Embryophyta</taxon>
        <taxon>Tracheophyta</taxon>
        <taxon>Spermatophyta</taxon>
        <taxon>Magnoliopsida</taxon>
        <taxon>eudicotyledons</taxon>
        <taxon>Gunneridae</taxon>
        <taxon>Pentapetalae</taxon>
        <taxon>rosids</taxon>
        <taxon>fabids</taxon>
        <taxon>Cucurbitales</taxon>
        <taxon>Cucurbitaceae</taxon>
        <taxon>Benincaseae</taxon>
        <taxon>Cucumis</taxon>
    </lineage>
</organism>
<dbReference type="OrthoDB" id="1305140at2759"/>
<comment type="caution">
    <text evidence="2">The sequence shown here is derived from an EMBL/GenBank/DDBJ whole genome shotgun (WGS) entry which is preliminary data.</text>
</comment>
<evidence type="ECO:0000313" key="2">
    <source>
        <dbReference type="EMBL" id="KAA0065404.1"/>
    </source>
</evidence>
<accession>A0A5A7VDQ4</accession>
<dbReference type="InterPro" id="IPR057670">
    <property type="entry name" value="SH3_retrovirus"/>
</dbReference>
<dbReference type="Pfam" id="PF25597">
    <property type="entry name" value="SH3_retrovirus"/>
    <property type="match status" value="1"/>
</dbReference>
<gene>
    <name evidence="2" type="ORF">E6C27_scaffold17G00750</name>
</gene>
<proteinExistence type="predicted"/>
<dbReference type="EMBL" id="SSTE01001516">
    <property type="protein sequence ID" value="KAA0065404.1"/>
    <property type="molecule type" value="Genomic_DNA"/>
</dbReference>
<evidence type="ECO:0000313" key="3">
    <source>
        <dbReference type="Proteomes" id="UP000321393"/>
    </source>
</evidence>